<keyword evidence="2" id="KW-1185">Reference proteome</keyword>
<dbReference type="AlphaFoldDB" id="A0A2T7PHQ7"/>
<evidence type="ECO:0000313" key="1">
    <source>
        <dbReference type="EMBL" id="PVD32956.1"/>
    </source>
</evidence>
<comment type="caution">
    <text evidence="1">The sequence shown here is derived from an EMBL/GenBank/DDBJ whole genome shotgun (WGS) entry which is preliminary data.</text>
</comment>
<dbReference type="EMBL" id="PZQS01000004">
    <property type="protein sequence ID" value="PVD32956.1"/>
    <property type="molecule type" value="Genomic_DNA"/>
</dbReference>
<name>A0A2T7PHQ7_POMCA</name>
<evidence type="ECO:0000313" key="2">
    <source>
        <dbReference type="Proteomes" id="UP000245119"/>
    </source>
</evidence>
<dbReference type="OrthoDB" id="1902038at2759"/>
<reference evidence="1 2" key="1">
    <citation type="submission" date="2018-04" db="EMBL/GenBank/DDBJ databases">
        <title>The genome of golden apple snail Pomacea canaliculata provides insight into stress tolerance and invasive adaptation.</title>
        <authorList>
            <person name="Liu C."/>
            <person name="Liu B."/>
            <person name="Ren Y."/>
            <person name="Zhang Y."/>
            <person name="Wang H."/>
            <person name="Li S."/>
            <person name="Jiang F."/>
            <person name="Yin L."/>
            <person name="Zhang G."/>
            <person name="Qian W."/>
            <person name="Fan W."/>
        </authorList>
    </citation>
    <scope>NUCLEOTIDE SEQUENCE [LARGE SCALE GENOMIC DNA]</scope>
    <source>
        <strain evidence="1">SZHN2017</strain>
        <tissue evidence="1">Muscle</tissue>
    </source>
</reference>
<sequence>MNIFSASTINSSLICYDGISKNGSERLREWLGYNGYNGGSRLQDVKARRHFFQLATGHDSIQQEWFQPLVDDREDIPEPYTLSANLETVNTPLEADNNNRTEEILKHDSEDEFDIPTTNRQIESSPYLPLQQRIATVAMRSPKQTPPANHPATLRVHVVATSGGLVVVAPPVTKCLHLHIKSTLQVVSSSVSGTAQLTLFSLDKEPELTVSTLDDADVLFAEIL</sequence>
<gene>
    <name evidence="1" type="ORF">C0Q70_08403</name>
</gene>
<protein>
    <submittedName>
        <fullName evidence="1">Uncharacterized protein</fullName>
    </submittedName>
</protein>
<dbReference type="Proteomes" id="UP000245119">
    <property type="component" value="Linkage Group LG4"/>
</dbReference>
<organism evidence="1 2">
    <name type="scientific">Pomacea canaliculata</name>
    <name type="common">Golden apple snail</name>
    <dbReference type="NCBI Taxonomy" id="400727"/>
    <lineage>
        <taxon>Eukaryota</taxon>
        <taxon>Metazoa</taxon>
        <taxon>Spiralia</taxon>
        <taxon>Lophotrochozoa</taxon>
        <taxon>Mollusca</taxon>
        <taxon>Gastropoda</taxon>
        <taxon>Caenogastropoda</taxon>
        <taxon>Architaenioglossa</taxon>
        <taxon>Ampullarioidea</taxon>
        <taxon>Ampullariidae</taxon>
        <taxon>Pomacea</taxon>
    </lineage>
</organism>
<proteinExistence type="predicted"/>
<accession>A0A2T7PHQ7</accession>